<dbReference type="AlphaFoldDB" id="A0A811P1A7"/>
<feature type="compositionally biased region" description="Basic residues" evidence="1">
    <location>
        <begin position="1"/>
        <end position="11"/>
    </location>
</feature>
<feature type="region of interest" description="Disordered" evidence="1">
    <location>
        <begin position="383"/>
        <end position="420"/>
    </location>
</feature>
<comment type="caution">
    <text evidence="2">The sequence shown here is derived from an EMBL/GenBank/DDBJ whole genome shotgun (WGS) entry which is preliminary data.</text>
</comment>
<name>A0A811P1A7_9POAL</name>
<evidence type="ECO:0000313" key="2">
    <source>
        <dbReference type="EMBL" id="CAD6232326.1"/>
    </source>
</evidence>
<dbReference type="EMBL" id="CAJGYO010000005">
    <property type="protein sequence ID" value="CAD6232326.1"/>
    <property type="molecule type" value="Genomic_DNA"/>
</dbReference>
<protein>
    <submittedName>
        <fullName evidence="2">Uncharacterized protein</fullName>
    </submittedName>
</protein>
<reference evidence="2" key="1">
    <citation type="submission" date="2020-10" db="EMBL/GenBank/DDBJ databases">
        <authorList>
            <person name="Han B."/>
            <person name="Lu T."/>
            <person name="Zhao Q."/>
            <person name="Huang X."/>
            <person name="Zhao Y."/>
        </authorList>
    </citation>
    <scope>NUCLEOTIDE SEQUENCE</scope>
</reference>
<keyword evidence="3" id="KW-1185">Reference proteome</keyword>
<evidence type="ECO:0000313" key="3">
    <source>
        <dbReference type="Proteomes" id="UP000604825"/>
    </source>
</evidence>
<feature type="compositionally biased region" description="Polar residues" evidence="1">
    <location>
        <begin position="386"/>
        <end position="396"/>
    </location>
</feature>
<evidence type="ECO:0000256" key="1">
    <source>
        <dbReference type="SAM" id="MobiDB-lite"/>
    </source>
</evidence>
<gene>
    <name evidence="2" type="ORF">NCGR_LOCUS22011</name>
</gene>
<sequence length="706" mass="78738">MGRAKRVKRAPARSGESSCHPTRDSLSNRLTPSPEAAEGRPGALVRAVSPRSWVRSSRSVDFAREGLPRFFPSPDPTHVGASGTGCSVRLIHEVVSKFDLKKRDLVKSTGFEGILHFPCIKQINRKFGLWLMSCVDESSQTLVIGDNIGIKFSKEDVGKVIGIPCAGKRILDNRLSTRCVKWYKFPKCYRLLHVFAGILLSVDLGDLSMVHSSFPRIREFSYDKLRVMIRADKNYSKYLNANDDAPHVKLRDAAECCYYWAAHSSPGSDVSRSDCLLAIWESSVAMAPLLDIPMEAAGPLFVAAADFQDQINSGLSVSGIHAIKFMTVLVSIMLAYKDGFSYQFTLDEEHMRAVGSSPDVIASAVSSGIRLISVPISKKRKHLDSPVSSAEVNNPRANPDSHAEPSNSHDASSSKQVHRSLHHRIIGDNVQRSFKAAMSSLDDMPHQLNVNLRVGTVMSQFYSLVRRLKLPADIDLNAIAFDDSNASHGTKQFGTSTFSSPPSPWALGYSWKTNDVNASDVFAKLHRVRDDEGFIIVYRNPKHIQVSVRSFRSQILGMSEMELDLFDAIIRLVKQDDDALYQSVSNMRWRRFFESDFMESIMSGSFDLSATKLRHHFSLCNMSYDLSNCKLLAMRTVSRTMFQGWHNEWTSAELQIMTWLDKSVPCSNRTGALCALFCHCFDGADLTPSLKSVDRQMVEANLSQQA</sequence>
<accession>A0A811P1A7</accession>
<feature type="region of interest" description="Disordered" evidence="1">
    <location>
        <begin position="1"/>
        <end position="42"/>
    </location>
</feature>
<dbReference type="Proteomes" id="UP000604825">
    <property type="component" value="Unassembled WGS sequence"/>
</dbReference>
<dbReference type="OrthoDB" id="694371at2759"/>
<feature type="compositionally biased region" description="Polar residues" evidence="1">
    <location>
        <begin position="15"/>
        <end position="31"/>
    </location>
</feature>
<proteinExistence type="predicted"/>
<feature type="compositionally biased region" description="Polar residues" evidence="1">
    <location>
        <begin position="404"/>
        <end position="415"/>
    </location>
</feature>
<organism evidence="2 3">
    <name type="scientific">Miscanthus lutarioriparius</name>
    <dbReference type="NCBI Taxonomy" id="422564"/>
    <lineage>
        <taxon>Eukaryota</taxon>
        <taxon>Viridiplantae</taxon>
        <taxon>Streptophyta</taxon>
        <taxon>Embryophyta</taxon>
        <taxon>Tracheophyta</taxon>
        <taxon>Spermatophyta</taxon>
        <taxon>Magnoliopsida</taxon>
        <taxon>Liliopsida</taxon>
        <taxon>Poales</taxon>
        <taxon>Poaceae</taxon>
        <taxon>PACMAD clade</taxon>
        <taxon>Panicoideae</taxon>
        <taxon>Andropogonodae</taxon>
        <taxon>Andropogoneae</taxon>
        <taxon>Saccharinae</taxon>
        <taxon>Miscanthus</taxon>
    </lineage>
</organism>